<dbReference type="InterPro" id="IPR021725">
    <property type="entry name" value="Cdd1"/>
</dbReference>
<dbReference type="Pfam" id="PF11731">
    <property type="entry name" value="Cdd1"/>
    <property type="match status" value="1"/>
</dbReference>
<name>A0A1I1ZD22_9BACI</name>
<organism evidence="1 2">
    <name type="scientific">Lentibacillus persicus</name>
    <dbReference type="NCBI Taxonomy" id="640948"/>
    <lineage>
        <taxon>Bacteria</taxon>
        <taxon>Bacillati</taxon>
        <taxon>Bacillota</taxon>
        <taxon>Bacilli</taxon>
        <taxon>Bacillales</taxon>
        <taxon>Bacillaceae</taxon>
        <taxon>Lentibacillus</taxon>
    </lineage>
</organism>
<proteinExistence type="predicted"/>
<accession>A0A1I1ZD22</accession>
<gene>
    <name evidence="1" type="ORF">SAMN05216238_11253</name>
</gene>
<protein>
    <submittedName>
        <fullName evidence="1">Pathogenicity locus</fullName>
    </submittedName>
</protein>
<sequence length="154" mass="18277">MNGRKNPKLPLTQTERSKLRSSKVKLSEIHNLQLDDLIKILDITNERAKFLIGLSTFQQIPSIGYELAHKLVNLGYYSIDQIKDEEWAELFNRLEVRLGCWTDPCVEDQIICVIHHANNPDSEKQWFDFTRERKEFRQKFGYPKSRPKIPWYDI</sequence>
<dbReference type="AlphaFoldDB" id="A0A1I1ZD22"/>
<dbReference type="EMBL" id="FOMR01000012">
    <property type="protein sequence ID" value="SFE29661.1"/>
    <property type="molecule type" value="Genomic_DNA"/>
</dbReference>
<dbReference type="Proteomes" id="UP000199474">
    <property type="component" value="Unassembled WGS sequence"/>
</dbReference>
<dbReference type="RefSeq" id="WP_090086794.1">
    <property type="nucleotide sequence ID" value="NZ_FOMR01000012.1"/>
</dbReference>
<evidence type="ECO:0000313" key="1">
    <source>
        <dbReference type="EMBL" id="SFE29661.1"/>
    </source>
</evidence>
<evidence type="ECO:0000313" key="2">
    <source>
        <dbReference type="Proteomes" id="UP000199474"/>
    </source>
</evidence>
<keyword evidence="2" id="KW-1185">Reference proteome</keyword>
<dbReference type="OrthoDB" id="666031at2"/>
<reference evidence="2" key="1">
    <citation type="submission" date="2016-10" db="EMBL/GenBank/DDBJ databases">
        <authorList>
            <person name="Varghese N."/>
            <person name="Submissions S."/>
        </authorList>
    </citation>
    <scope>NUCLEOTIDE SEQUENCE [LARGE SCALE GENOMIC DNA]</scope>
    <source>
        <strain evidence="2">DSM 22530</strain>
    </source>
</reference>
<dbReference type="STRING" id="640948.SAMN05216238_11253"/>